<evidence type="ECO:0000313" key="10">
    <source>
        <dbReference type="EMBL" id="UPL12650.1"/>
    </source>
</evidence>
<dbReference type="InterPro" id="IPR006001">
    <property type="entry name" value="Therm_gnt_kin"/>
</dbReference>
<dbReference type="RefSeq" id="WP_247981945.1">
    <property type="nucleotide sequence ID" value="NZ_CP078076.1"/>
</dbReference>
<accession>A0ABY4IM23</accession>
<evidence type="ECO:0000256" key="8">
    <source>
        <dbReference type="ARBA" id="ARBA00048090"/>
    </source>
</evidence>
<keyword evidence="4 9" id="KW-0808">Transferase</keyword>
<comment type="pathway">
    <text evidence="1">Carbohydrate acid metabolism.</text>
</comment>
<name>A0ABY4IM23_9MICO</name>
<dbReference type="InterPro" id="IPR027417">
    <property type="entry name" value="P-loop_NTPase"/>
</dbReference>
<dbReference type="CDD" id="cd02021">
    <property type="entry name" value="GntK"/>
    <property type="match status" value="1"/>
</dbReference>
<dbReference type="Gene3D" id="3.40.50.300">
    <property type="entry name" value="P-loop containing nucleotide triphosphate hydrolases"/>
    <property type="match status" value="1"/>
</dbReference>
<dbReference type="NCBIfam" id="TIGR01313">
    <property type="entry name" value="therm_gnt_kin"/>
    <property type="match status" value="1"/>
</dbReference>
<organism evidence="10 11">
    <name type="scientific">Microbacterium sufflavum</name>
    <dbReference type="NCBI Taxonomy" id="2851649"/>
    <lineage>
        <taxon>Bacteria</taxon>
        <taxon>Bacillati</taxon>
        <taxon>Actinomycetota</taxon>
        <taxon>Actinomycetes</taxon>
        <taxon>Micrococcales</taxon>
        <taxon>Microbacteriaceae</taxon>
        <taxon>Microbacterium</taxon>
    </lineage>
</organism>
<gene>
    <name evidence="10" type="ORF">KV394_16760</name>
</gene>
<evidence type="ECO:0000313" key="11">
    <source>
        <dbReference type="Proteomes" id="UP000831467"/>
    </source>
</evidence>
<dbReference type="EMBL" id="CP078076">
    <property type="protein sequence ID" value="UPL12650.1"/>
    <property type="molecule type" value="Genomic_DNA"/>
</dbReference>
<dbReference type="PANTHER" id="PTHR43442">
    <property type="entry name" value="GLUCONOKINASE-RELATED"/>
    <property type="match status" value="1"/>
</dbReference>
<dbReference type="Pfam" id="PF13671">
    <property type="entry name" value="AAA_33"/>
    <property type="match status" value="1"/>
</dbReference>
<keyword evidence="11" id="KW-1185">Reference proteome</keyword>
<comment type="catalytic activity">
    <reaction evidence="8 9">
        <text>D-gluconate + ATP = 6-phospho-D-gluconate + ADP + H(+)</text>
        <dbReference type="Rhea" id="RHEA:19433"/>
        <dbReference type="ChEBI" id="CHEBI:15378"/>
        <dbReference type="ChEBI" id="CHEBI:18391"/>
        <dbReference type="ChEBI" id="CHEBI:30616"/>
        <dbReference type="ChEBI" id="CHEBI:58759"/>
        <dbReference type="ChEBI" id="CHEBI:456216"/>
        <dbReference type="EC" id="2.7.1.12"/>
    </reaction>
</comment>
<keyword evidence="7 9" id="KW-0067">ATP-binding</keyword>
<keyword evidence="6 9" id="KW-0418">Kinase</keyword>
<evidence type="ECO:0000256" key="6">
    <source>
        <dbReference type="ARBA" id="ARBA00022777"/>
    </source>
</evidence>
<comment type="similarity">
    <text evidence="2 9">Belongs to the gluconokinase GntK/GntV family.</text>
</comment>
<evidence type="ECO:0000256" key="4">
    <source>
        <dbReference type="ARBA" id="ARBA00022679"/>
    </source>
</evidence>
<protein>
    <recommendedName>
        <fullName evidence="3 9">Gluconokinase</fullName>
        <ecNumber evidence="3 9">2.7.1.12</ecNumber>
    </recommendedName>
</protein>
<dbReference type="SUPFAM" id="SSF52540">
    <property type="entry name" value="P-loop containing nucleoside triphosphate hydrolases"/>
    <property type="match status" value="1"/>
</dbReference>
<evidence type="ECO:0000256" key="9">
    <source>
        <dbReference type="RuleBase" id="RU363066"/>
    </source>
</evidence>
<evidence type="ECO:0000256" key="3">
    <source>
        <dbReference type="ARBA" id="ARBA00012054"/>
    </source>
</evidence>
<evidence type="ECO:0000256" key="1">
    <source>
        <dbReference type="ARBA" id="ARBA00004761"/>
    </source>
</evidence>
<proteinExistence type="inferred from homology"/>
<evidence type="ECO:0000256" key="2">
    <source>
        <dbReference type="ARBA" id="ARBA00008420"/>
    </source>
</evidence>
<evidence type="ECO:0000256" key="5">
    <source>
        <dbReference type="ARBA" id="ARBA00022741"/>
    </source>
</evidence>
<dbReference type="EC" id="2.7.1.12" evidence="3 9"/>
<reference evidence="10 11" key="1">
    <citation type="submission" date="2021-06" db="EMBL/GenBank/DDBJ databases">
        <title>Genome-based taxonomic framework of Microbacterium strains isolated from marine environment, the description of four new species and reclassification of four preexisting species.</title>
        <authorList>
            <person name="Lee S.D."/>
            <person name="Kim S.-M."/>
            <person name="Byeon Y.-S."/>
            <person name="Yang H.L."/>
            <person name="Kim I.S."/>
        </authorList>
    </citation>
    <scope>NUCLEOTIDE SEQUENCE [LARGE SCALE GENOMIC DNA]</scope>
    <source>
        <strain evidence="10 11">SSW1-51</strain>
    </source>
</reference>
<dbReference type="Proteomes" id="UP000831467">
    <property type="component" value="Chromosome"/>
</dbReference>
<sequence>MSVRIVVMGPSGSGKSTVGRALAEALDARFVDGDDLHPLTSVDKMAAGVPLDDEDRLPWLRVVGETLRAHDRIVIACSALRRRYREAIRAGAPEAFFAELVVDPAVLAARMRAREDHFMPASLLDSQLAALEPLEGDERGVRVEATRNPAGEVDAIVAAWRDEERRRGDQSLR</sequence>
<evidence type="ECO:0000256" key="7">
    <source>
        <dbReference type="ARBA" id="ARBA00022840"/>
    </source>
</evidence>
<keyword evidence="5 9" id="KW-0547">Nucleotide-binding</keyword>
<dbReference type="PANTHER" id="PTHR43442:SF3">
    <property type="entry name" value="GLUCONOKINASE-RELATED"/>
    <property type="match status" value="1"/>
</dbReference>